<protein>
    <submittedName>
        <fullName evidence="1">Uncharacterized protein</fullName>
    </submittedName>
</protein>
<dbReference type="EMBL" id="KP706801">
    <property type="protein sequence ID" value="AKD28114.1"/>
    <property type="molecule type" value="Genomic_DNA"/>
</dbReference>
<proteinExistence type="predicted"/>
<dbReference type="AlphaFoldDB" id="A0A0F6T1F7"/>
<evidence type="ECO:0000313" key="1">
    <source>
        <dbReference type="EMBL" id="AKD28114.1"/>
    </source>
</evidence>
<accession>A0A0F6T1F7</accession>
<name>A0A0F6T1F7_9HYME</name>
<sequence>MGNFMSINGVSEPGTGLKLFGFSMLSRKYLSTLKMAWNVPYVYMSKRENRLVYTCNTVQHFWYEFPLFSFSVELHGGQMLVSLTPVHSLMAPLHSCYTHSSPSGRLISPFPLAINVPSPFSLRPGPHVFETARGPLITQLPLLPKFYSYAYVQTRVSR</sequence>
<reference evidence="1" key="1">
    <citation type="journal article" date="2015" name="J. Virol.">
        <title>Genomic and Proteomic Analyses Indicate that Banchine and Campoplegine Polydnaviruses Have Similar, if Not Identical, Viral Ancestors.</title>
        <authorList>
            <person name="Beliveau C."/>
            <person name="Cohen A."/>
            <person name="Stewart D."/>
            <person name="Periquet G."/>
            <person name="Djoumad A."/>
            <person name="Kuhn L."/>
            <person name="Stoltz D."/>
            <person name="Volkoff A.-N."/>
            <person name="Herniou E."/>
            <person name="Drezen J.-M."/>
            <person name="Cusson M."/>
        </authorList>
    </citation>
    <scope>NUCLEOTIDE SEQUENCE</scope>
</reference>
<organism evidence="1">
    <name type="scientific">Glypta fumiferanae</name>
    <dbReference type="NCBI Taxonomy" id="389681"/>
    <lineage>
        <taxon>Eukaryota</taxon>
        <taxon>Metazoa</taxon>
        <taxon>Ecdysozoa</taxon>
        <taxon>Arthropoda</taxon>
        <taxon>Hexapoda</taxon>
        <taxon>Insecta</taxon>
        <taxon>Pterygota</taxon>
        <taxon>Neoptera</taxon>
        <taxon>Endopterygota</taxon>
        <taxon>Hymenoptera</taxon>
        <taxon>Apocrita</taxon>
        <taxon>Ichneumonoidea</taxon>
        <taxon>Ichneumonidae</taxon>
        <taxon>Banchinae</taxon>
        <taxon>Glypta</taxon>
    </lineage>
</organism>